<evidence type="ECO:0000256" key="5">
    <source>
        <dbReference type="ARBA" id="ARBA00023453"/>
    </source>
</evidence>
<dbReference type="AlphaFoldDB" id="A0A0L9TGJ3"/>
<evidence type="ECO:0000313" key="8">
    <source>
        <dbReference type="Proteomes" id="UP000053144"/>
    </source>
</evidence>
<dbReference type="InterPro" id="IPR029063">
    <property type="entry name" value="SAM-dependent_MTases_sf"/>
</dbReference>
<keyword evidence="4" id="KW-0949">S-adenosyl-L-methionine</keyword>
<feature type="compositionally biased region" description="Basic residues" evidence="6">
    <location>
        <begin position="572"/>
        <end position="582"/>
    </location>
</feature>
<evidence type="ECO:0000256" key="6">
    <source>
        <dbReference type="SAM" id="MobiDB-lite"/>
    </source>
</evidence>
<feature type="compositionally biased region" description="Low complexity" evidence="6">
    <location>
        <begin position="597"/>
        <end position="608"/>
    </location>
</feature>
<proteinExistence type="inferred from homology"/>
<keyword evidence="2" id="KW-0489">Methyltransferase</keyword>
<comment type="function">
    <text evidence="1">Methylates caffeoyl-CoA to feruloyl-CoA and 5-hydroxyferuloyl-CoA to sinapoyl-CoA. Plays a role in the synthesis of feruloylated polysaccharides. Involved in the reinforcement of the plant cell wall. Also involved in the responding to wounding or pathogen challenge by the increased formation of cell wall-bound ferulic acid polymers.</text>
</comment>
<dbReference type="InterPro" id="IPR002935">
    <property type="entry name" value="SAM_O-MeTrfase"/>
</dbReference>
<dbReference type="EMBL" id="KQ258515">
    <property type="protein sequence ID" value="KOM29665.1"/>
    <property type="molecule type" value="Genomic_DNA"/>
</dbReference>
<evidence type="ECO:0008006" key="9">
    <source>
        <dbReference type="Google" id="ProtNLM"/>
    </source>
</evidence>
<comment type="similarity">
    <text evidence="5">Belongs to the class I-like SAM-binding methyltransferase superfamily. Cation-dependent O-methyltransferase family.</text>
</comment>
<evidence type="ECO:0000256" key="3">
    <source>
        <dbReference type="ARBA" id="ARBA00022679"/>
    </source>
</evidence>
<evidence type="ECO:0000313" key="7">
    <source>
        <dbReference type="EMBL" id="KOM29665.1"/>
    </source>
</evidence>
<evidence type="ECO:0000256" key="2">
    <source>
        <dbReference type="ARBA" id="ARBA00022603"/>
    </source>
</evidence>
<feature type="compositionally biased region" description="Pro residues" evidence="6">
    <location>
        <begin position="672"/>
        <end position="683"/>
    </location>
</feature>
<dbReference type="PANTHER" id="PTHR10509:SF82">
    <property type="entry name" value="CAFFEOYL-COA O-METHYLTRANSFERASE-LIKE"/>
    <property type="match status" value="1"/>
</dbReference>
<dbReference type="GO" id="GO:0008757">
    <property type="term" value="F:S-adenosylmethionine-dependent methyltransferase activity"/>
    <property type="evidence" value="ECO:0007669"/>
    <property type="project" value="TreeGrafter"/>
</dbReference>
<dbReference type="GO" id="GO:0008171">
    <property type="term" value="F:O-methyltransferase activity"/>
    <property type="evidence" value="ECO:0007669"/>
    <property type="project" value="InterPro"/>
</dbReference>
<accession>A0A0L9TGJ3</accession>
<dbReference type="Gramene" id="KOM29665">
    <property type="protein sequence ID" value="KOM29665"/>
    <property type="gene ID" value="LR48_Vigan741s001200"/>
</dbReference>
<evidence type="ECO:0000256" key="1">
    <source>
        <dbReference type="ARBA" id="ARBA00002334"/>
    </source>
</evidence>
<feature type="region of interest" description="Disordered" evidence="6">
    <location>
        <begin position="572"/>
        <end position="615"/>
    </location>
</feature>
<dbReference type="InterPro" id="IPR050362">
    <property type="entry name" value="Cation-dep_OMT"/>
</dbReference>
<sequence>MDERPLSFRDERSLCLAGRASSSAWTSVLFCLDERRFCLDGRPLLLGRASASAWMSVRFCLDERPLLPGRAGFMGAAPDAGQLMAMFLKVSNAKKTIEVGVFTGYSLLLTALTIPDDGKLNMEWYIRNEDRHRPEIRAAFNMDDGGMSEGSKVDQDDDEDESSDDGAWEAVAEERLRKNNEHIRALNAKIGVLTRELFEIYQNPIFHEEDACATDEEVGGGVGGEENAQVGGEEEGDGHGVGGEENAQVGGEEEGDGNEVDDPLGGHAEVRGDDETVRNINFIEIEDDADEGEPEVVPLAIPPLRSFVGDPSTSVDVNQLYTAVSIREMNVHRTPVNDYPREIAHLYRKSNTGTQSDEHSTPVNDYPREIANLYRKSNTGTQSDEHRSPLDKKLTFRHFCNCLRLVQVFQWWERVDGDVITPVNDYPREIWNLYRKSNTGHQSGEHRSPFLKKLTFMVICTCLRLVQVFQWWERVDGDVMCKRFYEPRMQRYKLLCKRFYEIAEVACESEEASTELEKELNCLGTKFGFSSSMTNNIISDAGQLRYDTGACTSIPLTPVGTSDVLVHSPATVKRKGRPRTNRLKSTVEKKTKRRKSTSLTTTSTPPTEQCGERPSNVLECDHREQFEADTIQLSQDTEMVQNPKRNTMADRGTKKQKASSSVGGRRRRRSPTPSPSSSPPPPTNDLFSSDEQQEKYAQHFVNREILESKYLEDEYFQGKNFQFYDILHCTPVPALIISSI</sequence>
<feature type="region of interest" description="Disordered" evidence="6">
    <location>
        <begin position="628"/>
        <end position="694"/>
    </location>
</feature>
<evidence type="ECO:0000256" key="4">
    <source>
        <dbReference type="ARBA" id="ARBA00022691"/>
    </source>
</evidence>
<dbReference type="PANTHER" id="PTHR10509">
    <property type="entry name" value="O-METHYLTRANSFERASE-RELATED"/>
    <property type="match status" value="1"/>
</dbReference>
<feature type="region of interest" description="Disordered" evidence="6">
    <location>
        <begin position="139"/>
        <end position="166"/>
    </location>
</feature>
<name>A0A0L9TGJ3_PHAAN</name>
<feature type="compositionally biased region" description="Acidic residues" evidence="6">
    <location>
        <begin position="155"/>
        <end position="166"/>
    </location>
</feature>
<protein>
    <recommendedName>
        <fullName evidence="9">Caffeoyl-CoA O-methyltransferase</fullName>
    </recommendedName>
</protein>
<gene>
    <name evidence="7" type="ORF">LR48_Vigan741s001200</name>
</gene>
<dbReference type="Gene3D" id="3.40.50.150">
    <property type="entry name" value="Vaccinia Virus protein VP39"/>
    <property type="match status" value="1"/>
</dbReference>
<dbReference type="SUPFAM" id="SSF53335">
    <property type="entry name" value="S-adenosyl-L-methionine-dependent methyltransferases"/>
    <property type="match status" value="1"/>
</dbReference>
<dbReference type="GO" id="GO:0032259">
    <property type="term" value="P:methylation"/>
    <property type="evidence" value="ECO:0007669"/>
    <property type="project" value="UniProtKB-KW"/>
</dbReference>
<dbReference type="Pfam" id="PF01596">
    <property type="entry name" value="Methyltransf_3"/>
    <property type="match status" value="1"/>
</dbReference>
<organism evidence="7 8">
    <name type="scientific">Phaseolus angularis</name>
    <name type="common">Azuki bean</name>
    <name type="synonym">Vigna angularis</name>
    <dbReference type="NCBI Taxonomy" id="3914"/>
    <lineage>
        <taxon>Eukaryota</taxon>
        <taxon>Viridiplantae</taxon>
        <taxon>Streptophyta</taxon>
        <taxon>Embryophyta</taxon>
        <taxon>Tracheophyta</taxon>
        <taxon>Spermatophyta</taxon>
        <taxon>Magnoliopsida</taxon>
        <taxon>eudicotyledons</taxon>
        <taxon>Gunneridae</taxon>
        <taxon>Pentapetalae</taxon>
        <taxon>rosids</taxon>
        <taxon>fabids</taxon>
        <taxon>Fabales</taxon>
        <taxon>Fabaceae</taxon>
        <taxon>Papilionoideae</taxon>
        <taxon>50 kb inversion clade</taxon>
        <taxon>NPAAA clade</taxon>
        <taxon>indigoferoid/millettioid clade</taxon>
        <taxon>Phaseoleae</taxon>
        <taxon>Vigna</taxon>
    </lineage>
</organism>
<feature type="compositionally biased region" description="Acidic residues" evidence="6">
    <location>
        <begin position="251"/>
        <end position="262"/>
    </location>
</feature>
<keyword evidence="3" id="KW-0808">Transferase</keyword>
<dbReference type="STRING" id="3914.A0A0L9TGJ3"/>
<feature type="compositionally biased region" description="Polar residues" evidence="6">
    <location>
        <begin position="631"/>
        <end position="645"/>
    </location>
</feature>
<feature type="region of interest" description="Disordered" evidence="6">
    <location>
        <begin position="215"/>
        <end position="275"/>
    </location>
</feature>
<reference evidence="8" key="1">
    <citation type="journal article" date="2015" name="Proc. Natl. Acad. Sci. U.S.A.">
        <title>Genome sequencing of adzuki bean (Vigna angularis) provides insight into high starch and low fat accumulation and domestication.</title>
        <authorList>
            <person name="Yang K."/>
            <person name="Tian Z."/>
            <person name="Chen C."/>
            <person name="Luo L."/>
            <person name="Zhao B."/>
            <person name="Wang Z."/>
            <person name="Yu L."/>
            <person name="Li Y."/>
            <person name="Sun Y."/>
            <person name="Li W."/>
            <person name="Chen Y."/>
            <person name="Li Y."/>
            <person name="Zhang Y."/>
            <person name="Ai D."/>
            <person name="Zhao J."/>
            <person name="Shang C."/>
            <person name="Ma Y."/>
            <person name="Wu B."/>
            <person name="Wang M."/>
            <person name="Gao L."/>
            <person name="Sun D."/>
            <person name="Zhang P."/>
            <person name="Guo F."/>
            <person name="Wang W."/>
            <person name="Li Y."/>
            <person name="Wang J."/>
            <person name="Varshney R.K."/>
            <person name="Wang J."/>
            <person name="Ling H.Q."/>
            <person name="Wan P."/>
        </authorList>
    </citation>
    <scope>NUCLEOTIDE SEQUENCE</scope>
    <source>
        <strain evidence="8">cv. Jingnong 6</strain>
    </source>
</reference>
<dbReference type="Proteomes" id="UP000053144">
    <property type="component" value="Unassembled WGS sequence"/>
</dbReference>